<feature type="coiled-coil region" evidence="1">
    <location>
        <begin position="40"/>
        <end position="96"/>
    </location>
</feature>
<dbReference type="Proteomes" id="UP000237883">
    <property type="component" value="Chromosome"/>
</dbReference>
<protein>
    <recommendedName>
        <fullName evidence="5">Phage minor structural protein GP20</fullName>
    </recommendedName>
</protein>
<dbReference type="Pfam" id="PF06810">
    <property type="entry name" value="Phage_scaffold"/>
    <property type="match status" value="1"/>
</dbReference>
<feature type="compositionally biased region" description="Gly residues" evidence="2">
    <location>
        <begin position="169"/>
        <end position="187"/>
    </location>
</feature>
<evidence type="ECO:0008006" key="5">
    <source>
        <dbReference type="Google" id="ProtNLM"/>
    </source>
</evidence>
<evidence type="ECO:0000256" key="2">
    <source>
        <dbReference type="SAM" id="MobiDB-lite"/>
    </source>
</evidence>
<name>A0A2S0L6D7_9FIRM</name>
<dbReference type="AlphaFoldDB" id="A0A2S0L6D7"/>
<sequence length="209" mass="23036">MEDTMKREEIEKVLKEAGVSDEKLKDTVENILAENGKDIKAAQDKTAQDKQKELDTAEQTIKGLKEKVDKFDGVDVDKLRNDAKELQDKYDADIAAEKKKTSDLQKEYALKDALRGQGALDPDYIVYKHGGIDKFAFDSQGNPIGLSDILKPMMEASPALFKKDDGDDGATGGAGGFSSGGNHGGGTEPDLDKLSDEEYYKRLEEKERK</sequence>
<proteinExistence type="predicted"/>
<organism evidence="3 4">
    <name type="scientific">Mogibacterium diversum</name>
    <dbReference type="NCBI Taxonomy" id="114527"/>
    <lineage>
        <taxon>Bacteria</taxon>
        <taxon>Bacillati</taxon>
        <taxon>Bacillota</taxon>
        <taxon>Clostridia</taxon>
        <taxon>Peptostreptococcales</taxon>
        <taxon>Anaerovoracaceae</taxon>
        <taxon>Mogibacterium</taxon>
    </lineage>
</organism>
<feature type="region of interest" description="Disordered" evidence="2">
    <location>
        <begin position="159"/>
        <end position="209"/>
    </location>
</feature>
<feature type="compositionally biased region" description="Basic and acidic residues" evidence="2">
    <location>
        <begin position="190"/>
        <end position="209"/>
    </location>
</feature>
<dbReference type="InterPro" id="IPR009636">
    <property type="entry name" value="SCAF"/>
</dbReference>
<evidence type="ECO:0000256" key="1">
    <source>
        <dbReference type="SAM" id="Coils"/>
    </source>
</evidence>
<evidence type="ECO:0000313" key="4">
    <source>
        <dbReference type="Proteomes" id="UP000237883"/>
    </source>
</evidence>
<evidence type="ECO:0000313" key="3">
    <source>
        <dbReference type="EMBL" id="AVM48806.1"/>
    </source>
</evidence>
<reference evidence="4" key="1">
    <citation type="submission" date="2018-02" db="EMBL/GenBank/DDBJ databases">
        <authorList>
            <person name="Holder M.E."/>
            <person name="Ajami N.J."/>
            <person name="Petrosino J.F."/>
        </authorList>
    </citation>
    <scope>NUCLEOTIDE SEQUENCE [LARGE SCALE GENOMIC DNA]</scope>
    <source>
        <strain evidence="4">CCUG 47132</strain>
    </source>
</reference>
<accession>A0A2S0L6D7</accession>
<dbReference type="EMBL" id="CP027228">
    <property type="protein sequence ID" value="AVM48806.1"/>
    <property type="molecule type" value="Genomic_DNA"/>
</dbReference>
<gene>
    <name evidence="3" type="ORF">C5Q96_08030</name>
</gene>
<keyword evidence="1" id="KW-0175">Coiled coil</keyword>
<dbReference type="KEGG" id="mdv:C5Q96_08030"/>
<keyword evidence="4" id="KW-1185">Reference proteome</keyword>